<dbReference type="PROSITE" id="PS51375">
    <property type="entry name" value="PPR"/>
    <property type="match status" value="4"/>
</dbReference>
<dbReference type="FunFam" id="1.25.40.10:FF:000396">
    <property type="entry name" value="Pentatricopeptide repeat-containing protein At2g36730"/>
    <property type="match status" value="1"/>
</dbReference>
<proteinExistence type="predicted"/>
<name>A0A7J6VWQ7_THATH</name>
<reference evidence="3 4" key="1">
    <citation type="submission" date="2020-06" db="EMBL/GenBank/DDBJ databases">
        <title>Transcriptomic and genomic resources for Thalictrum thalictroides and T. hernandezii: Facilitating candidate gene discovery in an emerging model plant lineage.</title>
        <authorList>
            <person name="Arias T."/>
            <person name="Riano-Pachon D.M."/>
            <person name="Di Stilio V.S."/>
        </authorList>
    </citation>
    <scope>NUCLEOTIDE SEQUENCE [LARGE SCALE GENOMIC DNA]</scope>
    <source>
        <strain evidence="4">cv. WT478/WT964</strain>
        <tissue evidence="3">Leaves</tissue>
    </source>
</reference>
<gene>
    <name evidence="3" type="ORF">FRX31_020873</name>
</gene>
<sequence length="465" mass="52267">MGQEIHAHVIKMGFDSDTYISNSLIHFYGSIGRVIDAQQCFDEMPNKDLVSWNSIIASYSASPEFRYEVFLLFKGMVVNGLRVDGITLAILLSACALVGKIEYGRTTHGYVIKLGIRCGLNVRNALLSMYAKGGCMDTAYRLFCEMAEERDTVSHTIMINGFVELGLVDDARKVFNQMVVKDLVAWNSMINGYAKVKRPKEALKLFAEIDMEKLSPDENTIVSVLLACASLSDLKHGRLAHRYILQRNINRDVVVGTALVNMYAKCGSLEDAMVTFYKMDYKDVFAWTAAITGLADYGYGKEAMALFIKMENELLKPNEATFVSVLIACSRSGLVEEGCFLFDRMVGHYRIKPTVEHFGCLIDLLSRVGLLFQAEKFIESMPPEEKLVGYKTLLSATINYSDINFGEKVAQKLFDLKPRDHGVYILISNFYALKGHWDKVTEMRNITKDMDMRKKVGTSIVSAKD</sequence>
<dbReference type="InterPro" id="IPR046848">
    <property type="entry name" value="E_motif"/>
</dbReference>
<dbReference type="OrthoDB" id="185373at2759"/>
<dbReference type="InterPro" id="IPR002885">
    <property type="entry name" value="PPR_rpt"/>
</dbReference>
<dbReference type="FunFam" id="1.25.40.10:FF:000090">
    <property type="entry name" value="Pentatricopeptide repeat-containing protein, chloroplastic"/>
    <property type="match status" value="1"/>
</dbReference>
<feature type="repeat" description="PPR" evidence="2">
    <location>
        <begin position="151"/>
        <end position="181"/>
    </location>
</feature>
<accession>A0A7J6VWQ7</accession>
<evidence type="ECO:0000256" key="1">
    <source>
        <dbReference type="ARBA" id="ARBA00022737"/>
    </source>
</evidence>
<dbReference type="Proteomes" id="UP000554482">
    <property type="component" value="Unassembled WGS sequence"/>
</dbReference>
<keyword evidence="4" id="KW-1185">Reference proteome</keyword>
<organism evidence="3 4">
    <name type="scientific">Thalictrum thalictroides</name>
    <name type="common">Rue-anemone</name>
    <name type="synonym">Anemone thalictroides</name>
    <dbReference type="NCBI Taxonomy" id="46969"/>
    <lineage>
        <taxon>Eukaryota</taxon>
        <taxon>Viridiplantae</taxon>
        <taxon>Streptophyta</taxon>
        <taxon>Embryophyta</taxon>
        <taxon>Tracheophyta</taxon>
        <taxon>Spermatophyta</taxon>
        <taxon>Magnoliopsida</taxon>
        <taxon>Ranunculales</taxon>
        <taxon>Ranunculaceae</taxon>
        <taxon>Thalictroideae</taxon>
        <taxon>Thalictrum</taxon>
    </lineage>
</organism>
<feature type="repeat" description="PPR" evidence="2">
    <location>
        <begin position="17"/>
        <end position="51"/>
    </location>
</feature>
<comment type="caution">
    <text evidence="3">The sequence shown here is derived from an EMBL/GenBank/DDBJ whole genome shotgun (WGS) entry which is preliminary data.</text>
</comment>
<dbReference type="Pfam" id="PF01535">
    <property type="entry name" value="PPR"/>
    <property type="match status" value="2"/>
</dbReference>
<dbReference type="GO" id="GO:0009451">
    <property type="term" value="P:RNA modification"/>
    <property type="evidence" value="ECO:0007669"/>
    <property type="project" value="InterPro"/>
</dbReference>
<protein>
    <submittedName>
        <fullName evidence="3">Pentatricopeptide repeat-containing protein</fullName>
    </submittedName>
</protein>
<keyword evidence="1" id="KW-0677">Repeat</keyword>
<feature type="repeat" description="PPR" evidence="2">
    <location>
        <begin position="182"/>
        <end position="216"/>
    </location>
</feature>
<evidence type="ECO:0000313" key="3">
    <source>
        <dbReference type="EMBL" id="KAF5189544.1"/>
    </source>
</evidence>
<dbReference type="AlphaFoldDB" id="A0A7J6VWQ7"/>
<dbReference type="EMBL" id="JABWDY010025329">
    <property type="protein sequence ID" value="KAF5189544.1"/>
    <property type="molecule type" value="Genomic_DNA"/>
</dbReference>
<dbReference type="Gene3D" id="1.25.40.10">
    <property type="entry name" value="Tetratricopeptide repeat domain"/>
    <property type="match status" value="3"/>
</dbReference>
<dbReference type="InterPro" id="IPR011990">
    <property type="entry name" value="TPR-like_helical_dom_sf"/>
</dbReference>
<dbReference type="PANTHER" id="PTHR47926">
    <property type="entry name" value="PENTATRICOPEPTIDE REPEAT-CONTAINING PROTEIN"/>
    <property type="match status" value="1"/>
</dbReference>
<dbReference type="FunFam" id="1.25.40.10:FF:000348">
    <property type="entry name" value="Pentatricopeptide repeat-containing protein chloroplastic"/>
    <property type="match status" value="1"/>
</dbReference>
<dbReference type="Pfam" id="PF20431">
    <property type="entry name" value="E_motif"/>
    <property type="match status" value="1"/>
</dbReference>
<dbReference type="Pfam" id="PF13041">
    <property type="entry name" value="PPR_2"/>
    <property type="match status" value="2"/>
</dbReference>
<dbReference type="GO" id="GO:0003723">
    <property type="term" value="F:RNA binding"/>
    <property type="evidence" value="ECO:0007669"/>
    <property type="project" value="InterPro"/>
</dbReference>
<feature type="repeat" description="PPR" evidence="2">
    <location>
        <begin position="283"/>
        <end position="317"/>
    </location>
</feature>
<dbReference type="NCBIfam" id="TIGR00756">
    <property type="entry name" value="PPR"/>
    <property type="match status" value="3"/>
</dbReference>
<dbReference type="Pfam" id="PF12854">
    <property type="entry name" value="PPR_1"/>
    <property type="match status" value="1"/>
</dbReference>
<dbReference type="InterPro" id="IPR046960">
    <property type="entry name" value="PPR_At4g14850-like_plant"/>
</dbReference>
<evidence type="ECO:0000313" key="4">
    <source>
        <dbReference type="Proteomes" id="UP000554482"/>
    </source>
</evidence>
<evidence type="ECO:0000256" key="2">
    <source>
        <dbReference type="PROSITE-ProRule" id="PRU00708"/>
    </source>
</evidence>